<dbReference type="PANTHER" id="PTHR31787:SF3">
    <property type="entry name" value="FRIZZLED AND SMOOTHENED-LIKE PROTEIN H"/>
    <property type="match status" value="1"/>
</dbReference>
<dbReference type="PANTHER" id="PTHR31787">
    <property type="entry name" value="G-PROTEIN-COUPLED RECEPTOR GPCR FAMILY PROTEIN"/>
    <property type="match status" value="1"/>
</dbReference>
<reference evidence="2" key="1">
    <citation type="submission" date="2021-06" db="EMBL/GenBank/DDBJ databases">
        <authorList>
            <person name="Kallberg Y."/>
            <person name="Tangrot J."/>
            <person name="Rosling A."/>
        </authorList>
    </citation>
    <scope>NUCLEOTIDE SEQUENCE</scope>
    <source>
        <strain evidence="2">IA702</strain>
    </source>
</reference>
<dbReference type="OrthoDB" id="26203at2759"/>
<feature type="transmembrane region" description="Helical" evidence="1">
    <location>
        <begin position="208"/>
        <end position="226"/>
    </location>
</feature>
<sequence length="325" mass="36744">MVFLIASYVFLPSLNANLTTRKVLIPFAFSVLLFSATDFFTIQQKRSQCVNPIQQATISDNRLCLIQSFLALGGAYALACWSALVIVHLHFLSVWRSKFIIVHIRSFHIAIWSISILATIIPIVTHHVASGNICFITPEASPMFYFPLSFIYVAFAVHVATVIYIANVTLKVWDEDSKESNIAQRALVNESQRTLIYAREMVRLQWRALAGAFLMVTVYTTAWTFFTFKYKLPDFKAQWFEGWLQCLETGTQTSCSSISAPYFPKFSLIIWLLLIKRCVGIFIFIILAAKKSTFRGWIEVLRGNSKSEVTASPVHGDAVVQITSV</sequence>
<evidence type="ECO:0000313" key="3">
    <source>
        <dbReference type="Proteomes" id="UP000789572"/>
    </source>
</evidence>
<name>A0A9N8Z9U9_9GLOM</name>
<accession>A0A9N8Z9U9</accession>
<dbReference type="EMBL" id="CAJVPJ010000145">
    <property type="protein sequence ID" value="CAG8485671.1"/>
    <property type="molecule type" value="Genomic_DNA"/>
</dbReference>
<feature type="transmembrane region" description="Helical" evidence="1">
    <location>
        <begin position="144"/>
        <end position="166"/>
    </location>
</feature>
<dbReference type="InterPro" id="IPR050949">
    <property type="entry name" value="GPCR_Fz/Smo-like"/>
</dbReference>
<comment type="caution">
    <text evidence="2">The sequence shown here is derived from an EMBL/GenBank/DDBJ whole genome shotgun (WGS) entry which is preliminary data.</text>
</comment>
<dbReference type="AlphaFoldDB" id="A0A9N8Z9U9"/>
<protein>
    <submittedName>
        <fullName evidence="2">1506_t:CDS:1</fullName>
    </submittedName>
</protein>
<keyword evidence="3" id="KW-1185">Reference proteome</keyword>
<gene>
    <name evidence="2" type="ORF">POCULU_LOCUS1788</name>
</gene>
<evidence type="ECO:0000256" key="1">
    <source>
        <dbReference type="SAM" id="Phobius"/>
    </source>
</evidence>
<evidence type="ECO:0000313" key="2">
    <source>
        <dbReference type="EMBL" id="CAG8485671.1"/>
    </source>
</evidence>
<proteinExistence type="predicted"/>
<keyword evidence="1" id="KW-0472">Membrane</keyword>
<organism evidence="2 3">
    <name type="scientific">Paraglomus occultum</name>
    <dbReference type="NCBI Taxonomy" id="144539"/>
    <lineage>
        <taxon>Eukaryota</taxon>
        <taxon>Fungi</taxon>
        <taxon>Fungi incertae sedis</taxon>
        <taxon>Mucoromycota</taxon>
        <taxon>Glomeromycotina</taxon>
        <taxon>Glomeromycetes</taxon>
        <taxon>Paraglomerales</taxon>
        <taxon>Paraglomeraceae</taxon>
        <taxon>Paraglomus</taxon>
    </lineage>
</organism>
<dbReference type="Gene3D" id="1.20.1070.10">
    <property type="entry name" value="Rhodopsin 7-helix transmembrane proteins"/>
    <property type="match status" value="1"/>
</dbReference>
<keyword evidence="1" id="KW-0812">Transmembrane</keyword>
<feature type="transmembrane region" description="Helical" evidence="1">
    <location>
        <begin position="268"/>
        <end position="289"/>
    </location>
</feature>
<feature type="transmembrane region" description="Helical" evidence="1">
    <location>
        <begin position="107"/>
        <end position="124"/>
    </location>
</feature>
<feature type="transmembrane region" description="Helical" evidence="1">
    <location>
        <begin position="69"/>
        <end position="95"/>
    </location>
</feature>
<keyword evidence="1" id="KW-1133">Transmembrane helix</keyword>
<dbReference type="Proteomes" id="UP000789572">
    <property type="component" value="Unassembled WGS sequence"/>
</dbReference>